<proteinExistence type="predicted"/>
<sequence length="332" mass="34386">MTQPVSPSAPVTPPAPPAPAVPAGTGVTALGGNRAALTILLIQAVGGPILMTRFGMDTVLAFIVTIAVNITLLLTLFRREFAALRADSRWRTPPSWGTALAVFAVAFIASRAWSAAALAVFPDLPVPDTVPALASSSAGAWLMVLTGGVLVPIIEEIAFRGLMLRGHERAAGFGVAALTTTFAFALAHGVPLSVAGILPLAYALGRLAQHTGSLWNSVIVHVLNNALVLLLVAALGDRLPLDDMESSEAALNNLGPAVAAGAFALGAGLLWVLHLWLTPRPDPQERAAPGPWLSGAYVLILLFGLLGAALSFPEVGEWVRGLFTARQALPVP</sequence>
<dbReference type="AlphaFoldDB" id="F0RLC4"/>
<dbReference type="GO" id="GO:0080120">
    <property type="term" value="P:CAAX-box protein maturation"/>
    <property type="evidence" value="ECO:0007669"/>
    <property type="project" value="UniProtKB-ARBA"/>
</dbReference>
<evidence type="ECO:0000256" key="1">
    <source>
        <dbReference type="SAM" id="Phobius"/>
    </source>
</evidence>
<dbReference type="STRING" id="693977.Deipr_0668"/>
<dbReference type="GO" id="GO:0004175">
    <property type="term" value="F:endopeptidase activity"/>
    <property type="evidence" value="ECO:0007669"/>
    <property type="project" value="UniProtKB-ARBA"/>
</dbReference>
<feature type="transmembrane region" description="Helical" evidence="1">
    <location>
        <begin position="133"/>
        <end position="154"/>
    </location>
</feature>
<name>F0RLC4_DEIPM</name>
<dbReference type="InterPro" id="IPR052710">
    <property type="entry name" value="CAAX_protease"/>
</dbReference>
<dbReference type="RefSeq" id="WP_013614437.1">
    <property type="nucleotide sequence ID" value="NC_015161.1"/>
</dbReference>
<evidence type="ECO:0000313" key="3">
    <source>
        <dbReference type="EMBL" id="ADY25828.1"/>
    </source>
</evidence>
<keyword evidence="1" id="KW-0472">Membrane</keyword>
<dbReference type="InterPro" id="IPR003675">
    <property type="entry name" value="Rce1/LyrA-like_dom"/>
</dbReference>
<accession>F0RLC4</accession>
<feature type="transmembrane region" description="Helical" evidence="1">
    <location>
        <begin position="98"/>
        <end position="121"/>
    </location>
</feature>
<dbReference type="PANTHER" id="PTHR36435:SF1">
    <property type="entry name" value="CAAX AMINO TERMINAL PROTEASE FAMILY PROTEIN"/>
    <property type="match status" value="1"/>
</dbReference>
<evidence type="ECO:0000313" key="4">
    <source>
        <dbReference type="Proteomes" id="UP000007718"/>
    </source>
</evidence>
<feature type="transmembrane region" description="Helical" evidence="1">
    <location>
        <begin position="214"/>
        <end position="236"/>
    </location>
</feature>
<keyword evidence="4" id="KW-1185">Reference proteome</keyword>
<feature type="transmembrane region" description="Helical" evidence="1">
    <location>
        <begin position="59"/>
        <end position="77"/>
    </location>
</feature>
<reference evidence="4" key="1">
    <citation type="submission" date="2011-02" db="EMBL/GenBank/DDBJ databases">
        <title>The complete sequence of chromosome of Deinococcus proteolyticus DSM 20540.</title>
        <authorList>
            <consortium name="US DOE Joint Genome Institute (JGI-PGF)"/>
            <person name="Lucas S."/>
            <person name="Copeland A."/>
            <person name="Lapidus A."/>
            <person name="Bruce D."/>
            <person name="Goodwin L."/>
            <person name="Pitluck S."/>
            <person name="Kyrpides N."/>
            <person name="Mavromatis K."/>
            <person name="Pagani I."/>
            <person name="Ivanova N."/>
            <person name="Ovchinnikova G."/>
            <person name="Zeytun A."/>
            <person name="Detter J.C."/>
            <person name="Han C."/>
            <person name="Land M."/>
            <person name="Hauser L."/>
            <person name="Markowitz V."/>
            <person name="Cheng J.-F."/>
            <person name="Hugenholtz P."/>
            <person name="Woyke T."/>
            <person name="Wu D."/>
            <person name="Pukall R."/>
            <person name="Steenblock K."/>
            <person name="Brambilla E."/>
            <person name="Klenk H.-P."/>
            <person name="Eisen J.A."/>
        </authorList>
    </citation>
    <scope>NUCLEOTIDE SEQUENCE [LARGE SCALE GENOMIC DNA]</scope>
    <source>
        <strain evidence="4">ATCC 35074 / DSM 20540 / JCM 6276 / NBRC 101906 / NCIMB 13154 / VKM Ac-1939 / CCM 2703 / MRP</strain>
    </source>
</reference>
<reference evidence="3 4" key="2">
    <citation type="journal article" date="2012" name="Stand. Genomic Sci.">
        <title>Complete genome sequence of the orange-red pigmented, radioresistant Deinococcus proteolyticus type strain (MRP(T)).</title>
        <authorList>
            <person name="Copeland A."/>
            <person name="Zeytun A."/>
            <person name="Yassawong M."/>
            <person name="Nolan M."/>
            <person name="Lucas S."/>
            <person name="Hammon N."/>
            <person name="Deshpande S."/>
            <person name="Cheng J.F."/>
            <person name="Han C."/>
            <person name="Tapia R."/>
            <person name="Goodwin L.A."/>
            <person name="Pitluck S."/>
            <person name="Mavromatis K."/>
            <person name="Liolios K."/>
            <person name="Pagani I."/>
            <person name="Ivanova N."/>
            <person name="Mikhailova N."/>
            <person name="Pati A."/>
            <person name="Chen A."/>
            <person name="Palaniappan K."/>
            <person name="Land M."/>
            <person name="Hauser L."/>
            <person name="Jeffries C.D."/>
            <person name="Brambilla E.M."/>
            <person name="Rohde M."/>
            <person name="Sikorski J."/>
            <person name="Pukall R."/>
            <person name="Goker M."/>
            <person name="Detter J.C."/>
            <person name="Woyke T."/>
            <person name="Bristow J."/>
            <person name="Eisen J.A."/>
            <person name="Markowitz V."/>
            <person name="Hugenholtz P."/>
            <person name="Kyrpides N.C."/>
            <person name="Klenk H.P."/>
            <person name="Lapidus A."/>
        </authorList>
    </citation>
    <scope>NUCLEOTIDE SEQUENCE [LARGE SCALE GENOMIC DNA]</scope>
    <source>
        <strain evidence="4">ATCC 35074 / DSM 20540 / JCM 6276 / NBRC 101906 / NCIMB 13154 / VKM Ac-1939 / CCM 2703 / MRP</strain>
    </source>
</reference>
<dbReference type="PANTHER" id="PTHR36435">
    <property type="entry name" value="SLR1288 PROTEIN"/>
    <property type="match status" value="1"/>
</dbReference>
<keyword evidence="1" id="KW-1133">Transmembrane helix</keyword>
<organism evidence="3 4">
    <name type="scientific">Deinococcus proteolyticus (strain ATCC 35074 / DSM 20540 / JCM 6276 / NBRC 101906 / NCIMB 13154 / VKM Ac-1939 / CCM 2703 / MRP)</name>
    <dbReference type="NCBI Taxonomy" id="693977"/>
    <lineage>
        <taxon>Bacteria</taxon>
        <taxon>Thermotogati</taxon>
        <taxon>Deinococcota</taxon>
        <taxon>Deinococci</taxon>
        <taxon>Deinococcales</taxon>
        <taxon>Deinococcaceae</taxon>
        <taxon>Deinococcus</taxon>
    </lineage>
</organism>
<keyword evidence="1" id="KW-0812">Transmembrane</keyword>
<dbReference type="Pfam" id="PF02517">
    <property type="entry name" value="Rce1-like"/>
    <property type="match status" value="1"/>
</dbReference>
<dbReference type="EMBL" id="CP002536">
    <property type="protein sequence ID" value="ADY25828.1"/>
    <property type="molecule type" value="Genomic_DNA"/>
</dbReference>
<feature type="domain" description="CAAX prenyl protease 2/Lysostaphin resistance protein A-like" evidence="2">
    <location>
        <begin position="139"/>
        <end position="227"/>
    </location>
</feature>
<feature type="transmembrane region" description="Helical" evidence="1">
    <location>
        <begin position="257"/>
        <end position="277"/>
    </location>
</feature>
<feature type="transmembrane region" description="Helical" evidence="1">
    <location>
        <begin position="292"/>
        <end position="312"/>
    </location>
</feature>
<gene>
    <name evidence="3" type="ordered locus">Deipr_0668</name>
</gene>
<dbReference type="KEGG" id="dpt:Deipr_0668"/>
<dbReference type="eggNOG" id="COG1266">
    <property type="taxonomic scope" value="Bacteria"/>
</dbReference>
<dbReference type="Proteomes" id="UP000007718">
    <property type="component" value="Chromosome"/>
</dbReference>
<evidence type="ECO:0000259" key="2">
    <source>
        <dbReference type="Pfam" id="PF02517"/>
    </source>
</evidence>
<feature type="transmembrane region" description="Helical" evidence="1">
    <location>
        <begin position="175"/>
        <end position="202"/>
    </location>
</feature>
<protein>
    <submittedName>
        <fullName evidence="3">Abortive infection protein</fullName>
    </submittedName>
</protein>
<dbReference type="HOGENOM" id="CLU_902306_0_0_0"/>